<dbReference type="AlphaFoldDB" id="T2SU74"/>
<organism evidence="1 2">
    <name type="scientific">Helicobacter pylori PZ5080</name>
    <dbReference type="NCBI Taxonomy" id="1337394"/>
    <lineage>
        <taxon>Bacteria</taxon>
        <taxon>Pseudomonadati</taxon>
        <taxon>Campylobacterota</taxon>
        <taxon>Epsilonproteobacteria</taxon>
        <taxon>Campylobacterales</taxon>
        <taxon>Helicobacteraceae</taxon>
        <taxon>Helicobacter</taxon>
    </lineage>
</organism>
<dbReference type="Proteomes" id="UP000015663">
    <property type="component" value="Unassembled WGS sequence"/>
</dbReference>
<evidence type="ECO:0000313" key="2">
    <source>
        <dbReference type="Proteomes" id="UP000015663"/>
    </source>
</evidence>
<proteinExistence type="predicted"/>
<sequence length="31" mass="3589">MAVVLGMLIPFLKYQLIIAQAIEWDKLEIKT</sequence>
<name>T2SU74_HELPX</name>
<comment type="caution">
    <text evidence="1">The sequence shown here is derived from an EMBL/GenBank/DDBJ whole genome shotgun (WGS) entry which is preliminary data.</text>
</comment>
<reference evidence="1 2" key="1">
    <citation type="journal article" date="2013" name="Genome Announc.">
        <title>Draft Genome Sequences of Helicobacter pylori Strains Isolated from Regions of Low and High Gastric Cancer Risk in Colombia.</title>
        <authorList>
            <person name="Sheh A."/>
            <person name="Piazuelo M.B."/>
            <person name="Wilson K.T."/>
            <person name="Correa P."/>
            <person name="Fox J.G."/>
        </authorList>
    </citation>
    <scope>NUCLEOTIDE SEQUENCE [LARGE SCALE GENOMIC DNA]</scope>
    <source>
        <strain evidence="1 2">PZ5080</strain>
    </source>
</reference>
<dbReference type="EMBL" id="ASYV01000013">
    <property type="protein sequence ID" value="EQD95825.1"/>
    <property type="molecule type" value="Genomic_DNA"/>
</dbReference>
<accession>T2SU74</accession>
<gene>
    <name evidence="1" type="ORF">L934_05255</name>
</gene>
<protein>
    <submittedName>
        <fullName evidence="1">Uncharacterized protein</fullName>
    </submittedName>
</protein>
<evidence type="ECO:0000313" key="1">
    <source>
        <dbReference type="EMBL" id="EQD95825.1"/>
    </source>
</evidence>